<reference evidence="2" key="1">
    <citation type="submission" date="2013-01" db="EMBL/GenBank/DDBJ databases">
        <title>Draft Genome Sequence of a Mulberry Tree, Morus notabilis C.K. Schneid.</title>
        <authorList>
            <person name="He N."/>
            <person name="Zhao S."/>
        </authorList>
    </citation>
    <scope>NUCLEOTIDE SEQUENCE</scope>
</reference>
<evidence type="ECO:0000313" key="1">
    <source>
        <dbReference type="EMBL" id="EXC07287.1"/>
    </source>
</evidence>
<dbReference type="EMBL" id="KE345585">
    <property type="protein sequence ID" value="EXC07287.1"/>
    <property type="molecule type" value="Genomic_DNA"/>
</dbReference>
<dbReference type="Proteomes" id="UP000030645">
    <property type="component" value="Unassembled WGS sequence"/>
</dbReference>
<gene>
    <name evidence="1" type="ORF">L484_021194</name>
</gene>
<name>W9SHH3_9ROSA</name>
<organism evidence="1 2">
    <name type="scientific">Morus notabilis</name>
    <dbReference type="NCBI Taxonomy" id="981085"/>
    <lineage>
        <taxon>Eukaryota</taxon>
        <taxon>Viridiplantae</taxon>
        <taxon>Streptophyta</taxon>
        <taxon>Embryophyta</taxon>
        <taxon>Tracheophyta</taxon>
        <taxon>Spermatophyta</taxon>
        <taxon>Magnoliopsida</taxon>
        <taxon>eudicotyledons</taxon>
        <taxon>Gunneridae</taxon>
        <taxon>Pentapetalae</taxon>
        <taxon>rosids</taxon>
        <taxon>fabids</taxon>
        <taxon>Rosales</taxon>
        <taxon>Moraceae</taxon>
        <taxon>Moreae</taxon>
        <taxon>Morus</taxon>
    </lineage>
</organism>
<evidence type="ECO:0000313" key="2">
    <source>
        <dbReference type="Proteomes" id="UP000030645"/>
    </source>
</evidence>
<proteinExistence type="predicted"/>
<accession>W9SHH3</accession>
<sequence length="180" mass="20884">MDKESDVRDHINNFNKCIIQLLSVEVKINEEDKAEKLEELTKYVEENRKQETQETLDSANVVDDRHFGLEYYMNGSFMQVKKGELVVMKGEKVKNLYKLIETTVVDGAMKVESSHKEYSSIVKEVAGVQECNKMLMTVEDDKDKMVKNYGSDQDALKKKKKKVSRVKFDESLNLIHVYSF</sequence>
<dbReference type="AlphaFoldDB" id="W9SHH3"/>
<protein>
    <submittedName>
        <fullName evidence="1">Uncharacterized protein</fullName>
    </submittedName>
</protein>
<keyword evidence="2" id="KW-1185">Reference proteome</keyword>